<dbReference type="GeneID" id="82150262"/>
<feature type="signal peptide" evidence="1">
    <location>
        <begin position="1"/>
        <end position="22"/>
    </location>
</feature>
<organism evidence="2 3">
    <name type="scientific">Duncaniella freteri</name>
    <dbReference type="NCBI Taxonomy" id="2530391"/>
    <lineage>
        <taxon>Bacteria</taxon>
        <taxon>Pseudomonadati</taxon>
        <taxon>Bacteroidota</taxon>
        <taxon>Bacteroidia</taxon>
        <taxon>Bacteroidales</taxon>
        <taxon>Muribaculaceae</taxon>
        <taxon>Duncaniella</taxon>
    </lineage>
</organism>
<dbReference type="GO" id="GO:0003755">
    <property type="term" value="F:peptidyl-prolyl cis-trans isomerase activity"/>
    <property type="evidence" value="ECO:0007669"/>
    <property type="project" value="InterPro"/>
</dbReference>
<dbReference type="Proteomes" id="UP000297635">
    <property type="component" value="Unassembled WGS sequence"/>
</dbReference>
<evidence type="ECO:0000256" key="1">
    <source>
        <dbReference type="SAM" id="SignalP"/>
    </source>
</evidence>
<dbReference type="EMBL" id="SJSA01000002">
    <property type="protein sequence ID" value="TGG36337.1"/>
    <property type="molecule type" value="Genomic_DNA"/>
</dbReference>
<evidence type="ECO:0000313" key="3">
    <source>
        <dbReference type="Proteomes" id="UP000297635"/>
    </source>
</evidence>
<dbReference type="Pfam" id="PF16109">
    <property type="entry name" value="DUF4827"/>
    <property type="match status" value="1"/>
</dbReference>
<dbReference type="PROSITE" id="PS51257">
    <property type="entry name" value="PROKAR_LIPOPROTEIN"/>
    <property type="match status" value="1"/>
</dbReference>
<comment type="caution">
    <text evidence="2">The sequence shown here is derived from an EMBL/GenBank/DDBJ whole genome shotgun (WGS) entry which is preliminary data.</text>
</comment>
<accession>A0A4Z0V2F1</accession>
<keyword evidence="1" id="KW-0732">Signal</keyword>
<name>A0A4Z0V2F1_9BACT</name>
<keyword evidence="3" id="KW-1185">Reference proteome</keyword>
<dbReference type="Gene3D" id="3.10.50.40">
    <property type="match status" value="1"/>
</dbReference>
<dbReference type="InterPro" id="IPR032252">
    <property type="entry name" value="DUF4827"/>
</dbReference>
<dbReference type="InterPro" id="IPR046357">
    <property type="entry name" value="PPIase_dom_sf"/>
</dbReference>
<gene>
    <name evidence="2" type="ORF">EZ315_10730</name>
</gene>
<dbReference type="AlphaFoldDB" id="A0A4Z0V2F1"/>
<reference evidence="2 3" key="1">
    <citation type="submission" date="2019-02" db="EMBL/GenBank/DDBJ databases">
        <title>Isolation and identification of novel species under the genus Muribaculum.</title>
        <authorList>
            <person name="Miyake S."/>
            <person name="Ding Y."/>
            <person name="Low A."/>
            <person name="Soh M."/>
            <person name="Seedorf H."/>
        </authorList>
    </citation>
    <scope>NUCLEOTIDE SEQUENCE [LARGE SCALE GENOMIC DNA]</scope>
    <source>
        <strain evidence="2 3">TLL-A3</strain>
    </source>
</reference>
<evidence type="ECO:0000313" key="2">
    <source>
        <dbReference type="EMBL" id="TGG36337.1"/>
    </source>
</evidence>
<proteinExistence type="predicted"/>
<protein>
    <submittedName>
        <fullName evidence="2">DUF4827 family protein</fullName>
    </submittedName>
</protein>
<sequence length="189" mass="21311">MKRQILSIFPILALLLAATSCSDSKSYADLLNEENQLVNAFLAEHRVIEEIPADNNFEVGEDAPYYCVDDEGYVYMQVINKGSGEIPEKGDRVYFRYMRYDLNYYVVGSDDNIGAGNMDNMNTEPTYFLFDDYEIQQSAQYGTGLQIPVKLLGYGCKVNVVIKSQAGPSSDMSYVVPFLYDVSYNKPAM</sequence>
<dbReference type="RefSeq" id="WP_135472076.1">
    <property type="nucleotide sequence ID" value="NZ_CASCNC010000060.1"/>
</dbReference>
<feature type="chain" id="PRO_5021431219" evidence="1">
    <location>
        <begin position="23"/>
        <end position="189"/>
    </location>
</feature>